<evidence type="ECO:0008006" key="3">
    <source>
        <dbReference type="Google" id="ProtNLM"/>
    </source>
</evidence>
<dbReference type="AlphaFoldDB" id="A0A0U1LUA0"/>
<proteinExistence type="predicted"/>
<gene>
    <name evidence="1" type="ORF">PISL3812_03702</name>
</gene>
<dbReference type="Proteomes" id="UP000054383">
    <property type="component" value="Unassembled WGS sequence"/>
</dbReference>
<evidence type="ECO:0000313" key="2">
    <source>
        <dbReference type="Proteomes" id="UP000054383"/>
    </source>
</evidence>
<reference evidence="1 2" key="1">
    <citation type="submission" date="2015-04" db="EMBL/GenBank/DDBJ databases">
        <authorList>
            <person name="Syromyatnikov M.Y."/>
            <person name="Popov V.N."/>
        </authorList>
    </citation>
    <scope>NUCLEOTIDE SEQUENCE [LARGE SCALE GENOMIC DNA]</scope>
    <source>
        <strain evidence="1">WF-38-12</strain>
    </source>
</reference>
<evidence type="ECO:0000313" key="1">
    <source>
        <dbReference type="EMBL" id="CRG86692.1"/>
    </source>
</evidence>
<keyword evidence="2" id="KW-1185">Reference proteome</keyword>
<sequence length="242" mass="27724">MAPLDVSAFVEAWTALYAHFDAIGYFPPDYVIHPPFSPPLLALQDAVTVHQTAFELLTQLPHPATYDDSCSFEILPRTRGIPYNEYNQLQLSRDALSFYLEEEPHDGDKGGVLRAEEVLLTTQLPQGWSLVLDVTDGTIREFSTSDTPLTPWLMPDDPTNIHNWPPLPAVETVWSYVRKFESLEWIAFRGSTECGIIESYDWRHARLKQILTDDFGWPGAFRKDEWIRDRDDVLTQVNEELA</sequence>
<organism evidence="1 2">
    <name type="scientific">Talaromyces islandicus</name>
    <name type="common">Penicillium islandicum</name>
    <dbReference type="NCBI Taxonomy" id="28573"/>
    <lineage>
        <taxon>Eukaryota</taxon>
        <taxon>Fungi</taxon>
        <taxon>Dikarya</taxon>
        <taxon>Ascomycota</taxon>
        <taxon>Pezizomycotina</taxon>
        <taxon>Eurotiomycetes</taxon>
        <taxon>Eurotiomycetidae</taxon>
        <taxon>Eurotiales</taxon>
        <taxon>Trichocomaceae</taxon>
        <taxon>Talaromyces</taxon>
        <taxon>Talaromyces sect. Islandici</taxon>
    </lineage>
</organism>
<dbReference type="EMBL" id="CVMT01000003">
    <property type="protein sequence ID" value="CRG86692.1"/>
    <property type="molecule type" value="Genomic_DNA"/>
</dbReference>
<name>A0A0U1LUA0_TALIS</name>
<protein>
    <recommendedName>
        <fullName evidence="3">Knr4/Smi1-like domain-containing protein</fullName>
    </recommendedName>
</protein>
<dbReference type="OrthoDB" id="5343383at2759"/>
<accession>A0A0U1LUA0</accession>